<feature type="domain" description="T6SS Phospholipase effector Tle1-like catalytic" evidence="1">
    <location>
        <begin position="3"/>
        <end position="281"/>
    </location>
</feature>
<keyword evidence="4" id="KW-1185">Reference proteome</keyword>
<name>A0A0Q3PGU9_9HYPH</name>
<dbReference type="SUPFAM" id="SSF53474">
    <property type="entry name" value="alpha/beta-Hydrolases"/>
    <property type="match status" value="1"/>
</dbReference>
<gene>
    <name evidence="2" type="ORF">ARD30_19305</name>
    <name evidence="3" type="ORF">SAMN05660750_02270</name>
</gene>
<proteinExistence type="predicted"/>
<dbReference type="AlphaFoldDB" id="A0A0Q3PGU9"/>
<accession>A0A0Q3PGU9</accession>
<evidence type="ECO:0000259" key="1">
    <source>
        <dbReference type="Pfam" id="PF09994"/>
    </source>
</evidence>
<organism evidence="2 4">
    <name type="scientific">Bosea thiooxidans</name>
    <dbReference type="NCBI Taxonomy" id="53254"/>
    <lineage>
        <taxon>Bacteria</taxon>
        <taxon>Pseudomonadati</taxon>
        <taxon>Pseudomonadota</taxon>
        <taxon>Alphaproteobacteria</taxon>
        <taxon>Hyphomicrobiales</taxon>
        <taxon>Boseaceae</taxon>
        <taxon>Bosea</taxon>
    </lineage>
</organism>
<evidence type="ECO:0000313" key="3">
    <source>
        <dbReference type="EMBL" id="SKB77524.1"/>
    </source>
</evidence>
<evidence type="ECO:0000313" key="2">
    <source>
        <dbReference type="EMBL" id="KQK28982.1"/>
    </source>
</evidence>
<dbReference type="PANTHER" id="PTHR33840">
    <property type="match status" value="1"/>
</dbReference>
<dbReference type="Pfam" id="PF09994">
    <property type="entry name" value="T6SS_Tle1-like_cat"/>
    <property type="match status" value="1"/>
</dbReference>
<dbReference type="EMBL" id="LMAR01000053">
    <property type="protein sequence ID" value="KQK28982.1"/>
    <property type="molecule type" value="Genomic_DNA"/>
</dbReference>
<dbReference type="EMBL" id="FUYX01000005">
    <property type="protein sequence ID" value="SKB77524.1"/>
    <property type="molecule type" value="Genomic_DNA"/>
</dbReference>
<dbReference type="Proteomes" id="UP000190130">
    <property type="component" value="Unassembled WGS sequence"/>
</dbReference>
<evidence type="ECO:0000313" key="4">
    <source>
        <dbReference type="Proteomes" id="UP000051562"/>
    </source>
</evidence>
<dbReference type="Proteomes" id="UP000051562">
    <property type="component" value="Unassembled WGS sequence"/>
</dbReference>
<reference evidence="3 5" key="2">
    <citation type="submission" date="2017-02" db="EMBL/GenBank/DDBJ databases">
        <authorList>
            <person name="Peterson S.W."/>
        </authorList>
    </citation>
    <scope>NUCLEOTIDE SEQUENCE [LARGE SCALE GENOMIC DNA]</scope>
    <source>
        <strain evidence="3 5">DSM 9653</strain>
    </source>
</reference>
<evidence type="ECO:0000313" key="5">
    <source>
        <dbReference type="Proteomes" id="UP000190130"/>
    </source>
</evidence>
<reference evidence="2 4" key="1">
    <citation type="submission" date="2015-10" db="EMBL/GenBank/DDBJ databases">
        <title>Draft genome of Bosea thiooxidans.</title>
        <authorList>
            <person name="Wang X."/>
        </authorList>
    </citation>
    <scope>NUCLEOTIDE SEQUENCE [LARGE SCALE GENOMIC DNA]</scope>
    <source>
        <strain evidence="2 4">CGMCC 9174</strain>
    </source>
</reference>
<sequence>MARNICIFSDGTGQAGGANPINWTSIYRLFMATREADPAGQICFYDPGLGSNPDEGEVRGLFRRFKDLLAQATGYGITDNIIDCYAALLCAFRPGDRIFLFGFSRGAYTVRSLGGVLALCGVPAGFANILRWDGFTDVIRAQEVRGLAASAVKDVYMVKDGAARAEAAAAFRQRHRTEPAPPFFVGVWDTVRALGLPAIGSLPGRHKFHDAILNRQVAHGRQALAIDENRQVFAPELWDETGAPPGQIRQLWFAGVHTDIGGGYGLQMGLSDLALGWMIDEARAARPALVVEPGLISELRPDALGLQHDERRTSLLPWSEGTREGFVLHGFQPQPARMAPSVEPRLQAPAVPILEAMLSYRPRALASYPPFARYYRR</sequence>
<dbReference type="STRING" id="53254.SAMN05660750_02270"/>
<dbReference type="InterPro" id="IPR018712">
    <property type="entry name" value="Tle1-like_cat"/>
</dbReference>
<dbReference type="RefSeq" id="WP_055729563.1">
    <property type="nucleotide sequence ID" value="NZ_FUYX01000005.1"/>
</dbReference>
<protein>
    <submittedName>
        <fullName evidence="3">Uncharacterized protein, PA2063/DUF2235 family</fullName>
    </submittedName>
</protein>
<dbReference type="PANTHER" id="PTHR33840:SF1">
    <property type="entry name" value="TLE1 PHOSPHOLIPASE DOMAIN-CONTAINING PROTEIN"/>
    <property type="match status" value="1"/>
</dbReference>
<dbReference type="InterPro" id="IPR029058">
    <property type="entry name" value="AB_hydrolase_fold"/>
</dbReference>